<comment type="similarity">
    <text evidence="1">Belongs to the LysR transcriptional regulatory family.</text>
</comment>
<dbReference type="Gene3D" id="1.10.10.10">
    <property type="entry name" value="Winged helix-like DNA-binding domain superfamily/Winged helix DNA-binding domain"/>
    <property type="match status" value="1"/>
</dbReference>
<accession>A0ABU1ZGB6</accession>
<dbReference type="RefSeq" id="WP_310347762.1">
    <property type="nucleotide sequence ID" value="NZ_JAVDXQ010000006.1"/>
</dbReference>
<dbReference type="InterPro" id="IPR050176">
    <property type="entry name" value="LTTR"/>
</dbReference>
<gene>
    <name evidence="6" type="ORF">J2X16_004054</name>
</gene>
<dbReference type="Pfam" id="PF00126">
    <property type="entry name" value="HTH_1"/>
    <property type="match status" value="1"/>
</dbReference>
<keyword evidence="4" id="KW-0804">Transcription</keyword>
<dbReference type="Pfam" id="PF03466">
    <property type="entry name" value="LysR_substrate"/>
    <property type="match status" value="1"/>
</dbReference>
<keyword evidence="7" id="KW-1185">Reference proteome</keyword>
<dbReference type="PANTHER" id="PTHR30579:SF3">
    <property type="entry name" value="TRANSCRIPTIONAL REGULATORY PROTEIN"/>
    <property type="match status" value="1"/>
</dbReference>
<evidence type="ECO:0000313" key="7">
    <source>
        <dbReference type="Proteomes" id="UP001180536"/>
    </source>
</evidence>
<dbReference type="InterPro" id="IPR000847">
    <property type="entry name" value="LysR_HTH_N"/>
</dbReference>
<sequence length="290" mass="31288">MQYELAPADLALVLALHRAGTLAAAGERLGVNASTVFRMLQRLERGLGQALFERGRRGYRALELAGTLAAQAEQVEAAVEAARAAAQAQPGQAAGTVRITTTDTLLHGLLAPALAALHHAQPGLQFELHTGNELASLTRRDADIALRATARPPPHLVGRRVGPIRVALYAARGSAIRHWDQVEAGEAAWVAPDDGLPEHPSVRWRQKHFPTLQPAFRTGSVQSVAELVAAGLGVGVLPLFLAEPRRELRRLTEPLDGAETDLWLLTHPETRHLQRVHAVYSHLAQALTLD</sequence>
<evidence type="ECO:0000256" key="2">
    <source>
        <dbReference type="ARBA" id="ARBA00023015"/>
    </source>
</evidence>
<dbReference type="PROSITE" id="PS50931">
    <property type="entry name" value="HTH_LYSR"/>
    <property type="match status" value="1"/>
</dbReference>
<evidence type="ECO:0000256" key="1">
    <source>
        <dbReference type="ARBA" id="ARBA00009437"/>
    </source>
</evidence>
<organism evidence="6 7">
    <name type="scientific">Pelomonas aquatica</name>
    <dbReference type="NCBI Taxonomy" id="431058"/>
    <lineage>
        <taxon>Bacteria</taxon>
        <taxon>Pseudomonadati</taxon>
        <taxon>Pseudomonadota</taxon>
        <taxon>Betaproteobacteria</taxon>
        <taxon>Burkholderiales</taxon>
        <taxon>Sphaerotilaceae</taxon>
        <taxon>Roseateles</taxon>
    </lineage>
</organism>
<dbReference type="SUPFAM" id="SSF46785">
    <property type="entry name" value="Winged helix' DNA-binding domain"/>
    <property type="match status" value="1"/>
</dbReference>
<dbReference type="SUPFAM" id="SSF53850">
    <property type="entry name" value="Periplasmic binding protein-like II"/>
    <property type="match status" value="1"/>
</dbReference>
<protein>
    <submittedName>
        <fullName evidence="6">DNA-binding transcriptional LysR family regulator</fullName>
    </submittedName>
</protein>
<proteinExistence type="inferred from homology"/>
<keyword evidence="3 6" id="KW-0238">DNA-binding</keyword>
<dbReference type="Gene3D" id="3.40.190.290">
    <property type="match status" value="1"/>
</dbReference>
<dbReference type="PANTHER" id="PTHR30579">
    <property type="entry name" value="TRANSCRIPTIONAL REGULATOR"/>
    <property type="match status" value="1"/>
</dbReference>
<dbReference type="InterPro" id="IPR036390">
    <property type="entry name" value="WH_DNA-bd_sf"/>
</dbReference>
<evidence type="ECO:0000313" key="6">
    <source>
        <dbReference type="EMBL" id="MDR7298686.1"/>
    </source>
</evidence>
<dbReference type="GO" id="GO:0003677">
    <property type="term" value="F:DNA binding"/>
    <property type="evidence" value="ECO:0007669"/>
    <property type="project" value="UniProtKB-KW"/>
</dbReference>
<dbReference type="InterPro" id="IPR005119">
    <property type="entry name" value="LysR_subst-bd"/>
</dbReference>
<reference evidence="6 7" key="1">
    <citation type="submission" date="2023-07" db="EMBL/GenBank/DDBJ databases">
        <title>Sorghum-associated microbial communities from plants grown in Nebraska, USA.</title>
        <authorList>
            <person name="Schachtman D."/>
        </authorList>
    </citation>
    <scope>NUCLEOTIDE SEQUENCE [LARGE SCALE GENOMIC DNA]</scope>
    <source>
        <strain evidence="6 7">BE310</strain>
    </source>
</reference>
<keyword evidence="2" id="KW-0805">Transcription regulation</keyword>
<dbReference type="Proteomes" id="UP001180536">
    <property type="component" value="Unassembled WGS sequence"/>
</dbReference>
<evidence type="ECO:0000256" key="3">
    <source>
        <dbReference type="ARBA" id="ARBA00023125"/>
    </source>
</evidence>
<dbReference type="InterPro" id="IPR036388">
    <property type="entry name" value="WH-like_DNA-bd_sf"/>
</dbReference>
<dbReference type="EMBL" id="JAVDXQ010000006">
    <property type="protein sequence ID" value="MDR7298686.1"/>
    <property type="molecule type" value="Genomic_DNA"/>
</dbReference>
<comment type="caution">
    <text evidence="6">The sequence shown here is derived from an EMBL/GenBank/DDBJ whole genome shotgun (WGS) entry which is preliminary data.</text>
</comment>
<name>A0ABU1ZGB6_9BURK</name>
<evidence type="ECO:0000256" key="4">
    <source>
        <dbReference type="ARBA" id="ARBA00023163"/>
    </source>
</evidence>
<evidence type="ECO:0000259" key="5">
    <source>
        <dbReference type="PROSITE" id="PS50931"/>
    </source>
</evidence>
<feature type="domain" description="HTH lysR-type" evidence="5">
    <location>
        <begin position="5"/>
        <end position="62"/>
    </location>
</feature>